<evidence type="ECO:0000256" key="4">
    <source>
        <dbReference type="ARBA" id="ARBA00022597"/>
    </source>
</evidence>
<dbReference type="EMBL" id="JXBC01000013">
    <property type="protein sequence ID" value="KIU06220.1"/>
    <property type="molecule type" value="Genomic_DNA"/>
</dbReference>
<dbReference type="Gene3D" id="1.20.58.80">
    <property type="entry name" value="Phosphotransferase system, lactose/cellobiose-type IIA subunit"/>
    <property type="match status" value="1"/>
</dbReference>
<organism evidence="11 13">
    <name type="scientific">Bacillus subtilis</name>
    <dbReference type="NCBI Taxonomy" id="1423"/>
    <lineage>
        <taxon>Bacteria</taxon>
        <taxon>Bacillati</taxon>
        <taxon>Bacillota</taxon>
        <taxon>Bacilli</taxon>
        <taxon>Bacillales</taxon>
        <taxon>Bacillaceae</taxon>
        <taxon>Bacillus</taxon>
    </lineage>
</organism>
<evidence type="ECO:0000313" key="13">
    <source>
        <dbReference type="Proteomes" id="UP000032247"/>
    </source>
</evidence>
<evidence type="ECO:0000256" key="9">
    <source>
        <dbReference type="PROSITE-ProRule" id="PRU00418"/>
    </source>
</evidence>
<dbReference type="Proteomes" id="UP000032247">
    <property type="component" value="Unassembled WGS sequence"/>
</dbReference>
<dbReference type="Pfam" id="PF02255">
    <property type="entry name" value="PTS_IIA"/>
    <property type="match status" value="1"/>
</dbReference>
<dbReference type="GO" id="GO:0009401">
    <property type="term" value="P:phosphoenolpyruvate-dependent sugar phosphotransferase system"/>
    <property type="evidence" value="ECO:0007669"/>
    <property type="project" value="UniProtKB-KW"/>
</dbReference>
<evidence type="ECO:0000313" key="12">
    <source>
        <dbReference type="EMBL" id="WEY85462.1"/>
    </source>
</evidence>
<dbReference type="NCBIfam" id="TIGR00823">
    <property type="entry name" value="EIIA-LAC"/>
    <property type="match status" value="1"/>
</dbReference>
<name>A0A0D1KCM5_BACIU</name>
<proteinExistence type="predicted"/>
<reference evidence="12" key="2">
    <citation type="submission" date="2023-03" db="EMBL/GenBank/DDBJ databases">
        <title>Complete genome sequences of 52 Bacillus and Priestia strains isolated from West-African fermentations and 26 reference strains from the DSMZ collection.</title>
        <authorList>
            <person name="Wiedenbein E.S."/>
            <person name="Canoy T.S."/>
            <person name="Hui Y."/>
            <person name="Parkouda C."/>
            <person name="Dawende C."/>
            <person name="Ametefe E."/>
            <person name="Jespersen L."/>
            <person name="Nielsen D.S."/>
        </authorList>
    </citation>
    <scope>NUCLEOTIDE SEQUENCE</scope>
    <source>
        <strain evidence="12">PRO56</strain>
    </source>
</reference>
<reference evidence="11 13" key="1">
    <citation type="submission" date="2014-12" db="EMBL/GenBank/DDBJ databases">
        <title>Comparative genome analysis of Bacillus coagulans HM-08, Clostridium butyricum HM-68, Bacillus subtilis HM-66 and Bacillus licheniformis BL-09.</title>
        <authorList>
            <person name="Zhang H."/>
        </authorList>
    </citation>
    <scope>NUCLEOTIDE SEQUENCE [LARGE SCALE GENOMIC DNA]</scope>
    <source>
        <strain evidence="11 13">HM-66</strain>
    </source>
</reference>
<dbReference type="GO" id="GO:0005737">
    <property type="term" value="C:cytoplasm"/>
    <property type="evidence" value="ECO:0007669"/>
    <property type="project" value="UniProtKB-SubCell"/>
</dbReference>
<dbReference type="PIRSF" id="PIRSF000699">
    <property type="entry name" value="PTS_IILac_III"/>
    <property type="match status" value="1"/>
</dbReference>
<comment type="subcellular location">
    <subcellularLocation>
        <location evidence="1">Cytoplasm</location>
    </subcellularLocation>
</comment>
<dbReference type="PROSITE" id="PS51095">
    <property type="entry name" value="PTS_EIIA_TYPE_3"/>
    <property type="match status" value="1"/>
</dbReference>
<protein>
    <submittedName>
        <fullName evidence="12">PTS lichenan transporter subunit IIA</fullName>
    </submittedName>
    <submittedName>
        <fullName evidence="11">Phosphotransferase system (PTS) lichenan-specific enzyme IIA component</fullName>
    </submittedName>
</protein>
<keyword evidence="3" id="KW-0963">Cytoplasm</keyword>
<keyword evidence="10" id="KW-0175">Coiled coil</keyword>
<evidence type="ECO:0000256" key="3">
    <source>
        <dbReference type="ARBA" id="ARBA00022490"/>
    </source>
</evidence>
<dbReference type="Proteomes" id="UP001214898">
    <property type="component" value="Chromosome"/>
</dbReference>
<dbReference type="PANTHER" id="PTHR34382:SF7">
    <property type="entry name" value="PTS SYSTEM N,N'-DIACETYLCHITOBIOSE-SPECIFIC EIIA COMPONENT"/>
    <property type="match status" value="1"/>
</dbReference>
<dbReference type="CDD" id="cd00215">
    <property type="entry name" value="PTS_IIA_lac"/>
    <property type="match status" value="1"/>
</dbReference>
<feature type="modified residue" description="Phosphohistidine; by HPr" evidence="9">
    <location>
        <position position="77"/>
    </location>
</feature>
<evidence type="ECO:0000256" key="6">
    <source>
        <dbReference type="ARBA" id="ARBA00022683"/>
    </source>
</evidence>
<evidence type="ECO:0000256" key="7">
    <source>
        <dbReference type="PIRSR" id="PIRSR000699-1"/>
    </source>
</evidence>
<dbReference type="FunFam" id="1.20.58.80:FF:000001">
    <property type="entry name" value="PTS system, lactose-specific IIa component"/>
    <property type="match status" value="1"/>
</dbReference>
<evidence type="ECO:0000256" key="5">
    <source>
        <dbReference type="ARBA" id="ARBA00022679"/>
    </source>
</evidence>
<dbReference type="AlphaFoldDB" id="A0A0D1KCM5"/>
<dbReference type="PANTHER" id="PTHR34382">
    <property type="entry name" value="PTS SYSTEM N,N'-DIACETYLCHITOBIOSE-SPECIFIC EIIA COMPONENT"/>
    <property type="match status" value="1"/>
</dbReference>
<accession>A0A0D1KCM5</accession>
<evidence type="ECO:0000256" key="1">
    <source>
        <dbReference type="ARBA" id="ARBA00004496"/>
    </source>
</evidence>
<evidence type="ECO:0000313" key="11">
    <source>
        <dbReference type="EMBL" id="KIU06220.1"/>
    </source>
</evidence>
<dbReference type="PATRIC" id="fig|1423.173.peg.4762"/>
<dbReference type="InterPro" id="IPR036542">
    <property type="entry name" value="PTS_IIA_lac/cel_sf"/>
</dbReference>
<gene>
    <name evidence="12" type="primary">licA</name>
    <name evidence="12" type="ORF">P5633_04490</name>
    <name evidence="11" type="ORF">SC09_contig4orf01289</name>
</gene>
<feature type="binding site" evidence="8">
    <location>
        <position position="80"/>
    </location>
    <ligand>
        <name>Mg(2+)</name>
        <dbReference type="ChEBI" id="CHEBI:18420"/>
        <note>ligand shared between all trimeric partners</note>
    </ligand>
</feature>
<dbReference type="SUPFAM" id="SSF46973">
    <property type="entry name" value="Enzyme IIa from lactose specific PTS, IIa-lac"/>
    <property type="match status" value="1"/>
</dbReference>
<feature type="active site" description="Tele-phosphohistidine intermediate" evidence="7">
    <location>
        <position position="77"/>
    </location>
</feature>
<dbReference type="STRING" id="483913.AN935_19535"/>
<evidence type="ECO:0000256" key="10">
    <source>
        <dbReference type="SAM" id="Coils"/>
    </source>
</evidence>
<comment type="cofactor">
    <cofactor evidence="8">
        <name>Mg(2+)</name>
        <dbReference type="ChEBI" id="CHEBI:18420"/>
    </cofactor>
    <text evidence="8">Binds 1 Mg(2+) ion per trimer.</text>
</comment>
<dbReference type="RefSeq" id="WP_043858925.1">
    <property type="nucleotide sequence ID" value="NZ_CP090125.1"/>
</dbReference>
<sequence length="110" mass="12184">MNEKMEQIIFQIILHGGNGRSSAMEAIAAAKSGDAEEARKKLQDAAEELSKAHHYQTELIQNEAGGEKTEMTLLMVHAQDHLMNAMTVKDMAAEIIELYEKITEQRGASI</sequence>
<evidence type="ECO:0000256" key="8">
    <source>
        <dbReference type="PIRSR" id="PIRSR000699-2"/>
    </source>
</evidence>
<keyword evidence="8" id="KW-0460">Magnesium</keyword>
<dbReference type="InterPro" id="IPR003188">
    <property type="entry name" value="PTS_IIA_lac/cel"/>
</dbReference>
<dbReference type="GO" id="GO:0046872">
    <property type="term" value="F:metal ion binding"/>
    <property type="evidence" value="ECO:0007669"/>
    <property type="project" value="UniProtKB-KW"/>
</dbReference>
<dbReference type="GO" id="GO:0016740">
    <property type="term" value="F:transferase activity"/>
    <property type="evidence" value="ECO:0007669"/>
    <property type="project" value="UniProtKB-KW"/>
</dbReference>
<dbReference type="EMBL" id="CP120576">
    <property type="protein sequence ID" value="WEY85462.1"/>
    <property type="molecule type" value="Genomic_DNA"/>
</dbReference>
<keyword evidence="8" id="KW-0479">Metal-binding</keyword>
<evidence type="ECO:0000256" key="2">
    <source>
        <dbReference type="ARBA" id="ARBA00022448"/>
    </source>
</evidence>
<keyword evidence="2" id="KW-0813">Transport</keyword>
<keyword evidence="4" id="KW-0762">Sugar transport</keyword>
<feature type="coiled-coil region" evidence="10">
    <location>
        <begin position="28"/>
        <end position="55"/>
    </location>
</feature>
<keyword evidence="5 11" id="KW-0808">Transferase</keyword>
<keyword evidence="6" id="KW-0598">Phosphotransferase system</keyword>